<protein>
    <submittedName>
        <fullName evidence="1">Uncharacterized protein</fullName>
    </submittedName>
</protein>
<comment type="caution">
    <text evidence="1">The sequence shown here is derived from an EMBL/GenBank/DDBJ whole genome shotgun (WGS) entry which is preliminary data.</text>
</comment>
<accession>A0A1F7H2I3</accession>
<organism evidence="1 2">
    <name type="scientific">Candidatus Roizmanbacteria bacterium RIFCSPHIGHO2_02_FULL_38_11</name>
    <dbReference type="NCBI Taxonomy" id="1802039"/>
    <lineage>
        <taxon>Bacteria</taxon>
        <taxon>Candidatus Roizmaniibacteriota</taxon>
    </lineage>
</organism>
<evidence type="ECO:0000313" key="1">
    <source>
        <dbReference type="EMBL" id="OGK25660.1"/>
    </source>
</evidence>
<proteinExistence type="predicted"/>
<evidence type="ECO:0000313" key="2">
    <source>
        <dbReference type="Proteomes" id="UP000177913"/>
    </source>
</evidence>
<dbReference type="AlphaFoldDB" id="A0A1F7H2I3"/>
<dbReference type="EMBL" id="MFZO01000005">
    <property type="protein sequence ID" value="OGK25660.1"/>
    <property type="molecule type" value="Genomic_DNA"/>
</dbReference>
<name>A0A1F7H2I3_9BACT</name>
<reference evidence="1 2" key="1">
    <citation type="journal article" date="2016" name="Nat. Commun.">
        <title>Thousands of microbial genomes shed light on interconnected biogeochemical processes in an aquifer system.</title>
        <authorList>
            <person name="Anantharaman K."/>
            <person name="Brown C.T."/>
            <person name="Hug L.A."/>
            <person name="Sharon I."/>
            <person name="Castelle C.J."/>
            <person name="Probst A.J."/>
            <person name="Thomas B.C."/>
            <person name="Singh A."/>
            <person name="Wilkins M.J."/>
            <person name="Karaoz U."/>
            <person name="Brodie E.L."/>
            <person name="Williams K.H."/>
            <person name="Hubbard S.S."/>
            <person name="Banfield J.F."/>
        </authorList>
    </citation>
    <scope>NUCLEOTIDE SEQUENCE [LARGE SCALE GENOMIC DNA]</scope>
</reference>
<gene>
    <name evidence="1" type="ORF">A3C25_02535</name>
</gene>
<dbReference type="Proteomes" id="UP000177913">
    <property type="component" value="Unassembled WGS sequence"/>
</dbReference>
<sequence>MLEGSSSGSDINTVLRAYRDTRYLNEKTASLAAQIAIANVMKAFEGILSRGQVSKAIGQANTPNAVSIAVRSCLPRI</sequence>